<dbReference type="InterPro" id="IPR001610">
    <property type="entry name" value="PAC"/>
</dbReference>
<dbReference type="Gene3D" id="3.20.20.450">
    <property type="entry name" value="EAL domain"/>
    <property type="match status" value="1"/>
</dbReference>
<dbReference type="PANTHER" id="PTHR44757">
    <property type="entry name" value="DIGUANYLATE CYCLASE DGCP"/>
    <property type="match status" value="1"/>
</dbReference>
<dbReference type="SMART" id="SM00267">
    <property type="entry name" value="GGDEF"/>
    <property type="match status" value="1"/>
</dbReference>
<organism evidence="7 8">
    <name type="scientific">Granulicella rosea</name>
    <dbReference type="NCBI Taxonomy" id="474952"/>
    <lineage>
        <taxon>Bacteria</taxon>
        <taxon>Pseudomonadati</taxon>
        <taxon>Acidobacteriota</taxon>
        <taxon>Terriglobia</taxon>
        <taxon>Terriglobales</taxon>
        <taxon>Acidobacteriaceae</taxon>
        <taxon>Granulicella</taxon>
    </lineage>
</organism>
<evidence type="ECO:0000259" key="5">
    <source>
        <dbReference type="PROSITE" id="PS50883"/>
    </source>
</evidence>
<dbReference type="FunFam" id="3.20.20.450:FF:000001">
    <property type="entry name" value="Cyclic di-GMP phosphodiesterase yahA"/>
    <property type="match status" value="1"/>
</dbReference>
<dbReference type="SUPFAM" id="SSF55785">
    <property type="entry name" value="PYP-like sensor domain (PAS domain)"/>
    <property type="match status" value="2"/>
</dbReference>
<dbReference type="InterPro" id="IPR000014">
    <property type="entry name" value="PAS"/>
</dbReference>
<dbReference type="CDD" id="cd01949">
    <property type="entry name" value="GGDEF"/>
    <property type="match status" value="1"/>
</dbReference>
<dbReference type="Pfam" id="PF00563">
    <property type="entry name" value="EAL"/>
    <property type="match status" value="1"/>
</dbReference>
<dbReference type="SMART" id="SM00091">
    <property type="entry name" value="PAS"/>
    <property type="match status" value="2"/>
</dbReference>
<feature type="domain" description="PAC" evidence="4">
    <location>
        <begin position="373"/>
        <end position="425"/>
    </location>
</feature>
<feature type="transmembrane region" description="Helical" evidence="2">
    <location>
        <begin position="84"/>
        <end position="103"/>
    </location>
</feature>
<evidence type="ECO:0000259" key="6">
    <source>
        <dbReference type="PROSITE" id="PS50887"/>
    </source>
</evidence>
<dbReference type="InterPro" id="IPR035965">
    <property type="entry name" value="PAS-like_dom_sf"/>
</dbReference>
<dbReference type="FunFam" id="3.30.70.270:FF:000001">
    <property type="entry name" value="Diguanylate cyclase domain protein"/>
    <property type="match status" value="1"/>
</dbReference>
<evidence type="ECO:0000259" key="3">
    <source>
        <dbReference type="PROSITE" id="PS50112"/>
    </source>
</evidence>
<dbReference type="GO" id="GO:0071111">
    <property type="term" value="F:cyclic-guanylate-specific phosphodiesterase activity"/>
    <property type="evidence" value="ECO:0007669"/>
    <property type="project" value="UniProtKB-EC"/>
</dbReference>
<feature type="domain" description="EAL" evidence="5">
    <location>
        <begin position="598"/>
        <end position="852"/>
    </location>
</feature>
<proteinExistence type="predicted"/>
<dbReference type="InterPro" id="IPR052155">
    <property type="entry name" value="Biofilm_reg_signaling"/>
</dbReference>
<comment type="catalytic activity">
    <reaction evidence="1">
        <text>3',3'-c-di-GMP + H2O = 5'-phosphoguanylyl(3'-&gt;5')guanosine + H(+)</text>
        <dbReference type="Rhea" id="RHEA:24902"/>
        <dbReference type="ChEBI" id="CHEBI:15377"/>
        <dbReference type="ChEBI" id="CHEBI:15378"/>
        <dbReference type="ChEBI" id="CHEBI:58754"/>
        <dbReference type="ChEBI" id="CHEBI:58805"/>
        <dbReference type="EC" id="3.1.4.52"/>
    </reaction>
    <physiologicalReaction direction="left-to-right" evidence="1">
        <dbReference type="Rhea" id="RHEA:24903"/>
    </physiologicalReaction>
</comment>
<dbReference type="Gene3D" id="3.30.70.270">
    <property type="match status" value="1"/>
</dbReference>
<dbReference type="InterPro" id="IPR043128">
    <property type="entry name" value="Rev_trsase/Diguanyl_cyclase"/>
</dbReference>
<dbReference type="Gene3D" id="3.30.450.20">
    <property type="entry name" value="PAS domain"/>
    <property type="match status" value="2"/>
</dbReference>
<feature type="transmembrane region" description="Helical" evidence="2">
    <location>
        <begin position="57"/>
        <end position="75"/>
    </location>
</feature>
<keyword evidence="2" id="KW-0812">Transmembrane</keyword>
<dbReference type="CDD" id="cd00130">
    <property type="entry name" value="PAS"/>
    <property type="match status" value="2"/>
</dbReference>
<dbReference type="EMBL" id="FZOU01000005">
    <property type="protein sequence ID" value="SNT21387.1"/>
    <property type="molecule type" value="Genomic_DNA"/>
</dbReference>
<evidence type="ECO:0000313" key="8">
    <source>
        <dbReference type="Proteomes" id="UP000198356"/>
    </source>
</evidence>
<dbReference type="SUPFAM" id="SSF141868">
    <property type="entry name" value="EAL domain-like"/>
    <property type="match status" value="1"/>
</dbReference>
<feature type="domain" description="PAS" evidence="3">
    <location>
        <begin position="285"/>
        <end position="338"/>
    </location>
</feature>
<dbReference type="PANTHER" id="PTHR44757:SF2">
    <property type="entry name" value="BIOFILM ARCHITECTURE MAINTENANCE PROTEIN MBAA"/>
    <property type="match status" value="1"/>
</dbReference>
<name>A0A239KSP9_9BACT</name>
<dbReference type="InterPro" id="IPR013656">
    <property type="entry name" value="PAS_4"/>
</dbReference>
<feature type="transmembrane region" description="Helical" evidence="2">
    <location>
        <begin position="15"/>
        <end position="34"/>
    </location>
</feature>
<dbReference type="PROSITE" id="PS50887">
    <property type="entry name" value="GGDEF"/>
    <property type="match status" value="1"/>
</dbReference>
<dbReference type="InterPro" id="IPR000160">
    <property type="entry name" value="GGDEF_dom"/>
</dbReference>
<evidence type="ECO:0000259" key="4">
    <source>
        <dbReference type="PROSITE" id="PS50113"/>
    </source>
</evidence>
<dbReference type="Proteomes" id="UP000198356">
    <property type="component" value="Unassembled WGS sequence"/>
</dbReference>
<dbReference type="SMART" id="SM00086">
    <property type="entry name" value="PAC"/>
    <property type="match status" value="1"/>
</dbReference>
<dbReference type="PROSITE" id="PS50883">
    <property type="entry name" value="EAL"/>
    <property type="match status" value="1"/>
</dbReference>
<dbReference type="SUPFAM" id="SSF55073">
    <property type="entry name" value="Nucleotide cyclase"/>
    <property type="match status" value="1"/>
</dbReference>
<keyword evidence="2" id="KW-1133">Transmembrane helix</keyword>
<accession>A0A239KSP9</accession>
<dbReference type="CDD" id="cd01948">
    <property type="entry name" value="EAL"/>
    <property type="match status" value="1"/>
</dbReference>
<keyword evidence="2" id="KW-0472">Membrane</keyword>
<dbReference type="Pfam" id="PF13426">
    <property type="entry name" value="PAS_9"/>
    <property type="match status" value="1"/>
</dbReference>
<gene>
    <name evidence="7" type="ORF">SAMN05421770_105196</name>
</gene>
<dbReference type="InterPro" id="IPR000700">
    <property type="entry name" value="PAS-assoc_C"/>
</dbReference>
<evidence type="ECO:0000256" key="1">
    <source>
        <dbReference type="ARBA" id="ARBA00051114"/>
    </source>
</evidence>
<dbReference type="SMART" id="SM00052">
    <property type="entry name" value="EAL"/>
    <property type="match status" value="1"/>
</dbReference>
<dbReference type="OrthoDB" id="101222at2"/>
<feature type="domain" description="GGDEF" evidence="6">
    <location>
        <begin position="457"/>
        <end position="589"/>
    </location>
</feature>
<dbReference type="Pfam" id="PF00990">
    <property type="entry name" value="GGDEF"/>
    <property type="match status" value="1"/>
</dbReference>
<dbReference type="GO" id="GO:0071732">
    <property type="term" value="P:cellular response to nitric oxide"/>
    <property type="evidence" value="ECO:0007669"/>
    <property type="project" value="UniProtKB-ARBA"/>
</dbReference>
<dbReference type="InterPro" id="IPR035919">
    <property type="entry name" value="EAL_sf"/>
</dbReference>
<dbReference type="NCBIfam" id="TIGR00254">
    <property type="entry name" value="GGDEF"/>
    <property type="match status" value="1"/>
</dbReference>
<protein>
    <submittedName>
        <fullName evidence="7">PAS domain S-box-containing protein/diguanylate cyclase (GGDEF) domain-containing protein</fullName>
    </submittedName>
</protein>
<dbReference type="NCBIfam" id="TIGR00229">
    <property type="entry name" value="sensory_box"/>
    <property type="match status" value="2"/>
</dbReference>
<feature type="transmembrane region" description="Helical" evidence="2">
    <location>
        <begin position="115"/>
        <end position="138"/>
    </location>
</feature>
<evidence type="ECO:0000256" key="2">
    <source>
        <dbReference type="SAM" id="Phobius"/>
    </source>
</evidence>
<dbReference type="PROSITE" id="PS50113">
    <property type="entry name" value="PAC"/>
    <property type="match status" value="1"/>
</dbReference>
<dbReference type="InterPro" id="IPR029787">
    <property type="entry name" value="Nucleotide_cyclase"/>
</dbReference>
<keyword evidence="8" id="KW-1185">Reference proteome</keyword>
<sequence>MSFRMRQFITRNQTLLLRLACAAGGLMIFARLLFDGWRDGGLFGGPVNPRVHRTEEMLAWMAYLALALALAVFLYRNRKLLPSNWVVGAFGVALVAEILGHMARSRSFGEVPLVVVNLLQIFGAAAAALTALGLPVYFRGIQRLARLASKRAASEARLAATTESSLDAIFMFESVRDATGELLDFRFTFINRNAETMIGQPRERLLGARLGELFPNVYQDGRMAQLRSVVETGRPLVVETTASTLRSKGVPAFCRIHAVKLEDGVAVSAANLSELKQANQEMKRALAFNKAIVSSSPFSIIVADLDGTITAVNPAAARMLWYGAEELIGNNIALLHDQQEIARRARTLSQELMRPVSANSDVFRQKALLGLTDENEWSYIRKDGSRLLVQLIVSAVEDETGAVIGLMGIAHDLSERKQLSDSIYHRAHHDPLTGLPSRSLLRDRMEVAIERGKRFQSLFSVLMIDLDNFKRVNDSLGHQAGDAILVEVANRLRSCLRKVDTIARYGGDEFVVLLTELRSRSHAETVGRKIIAALAAPIVVGNHEIAVTASIGLSMFPDSIEPDELLRHADVAMYRSKALGRNSLAVFTPGLGRELMDKLKLESALRTALDRDEFYLVYQPQVSLKTGQLTGVEALIRWKSPALGLVMPGDFIPVAEETGLIVSIGEWALRTACDQIAQLQLDLRRRLNVAVNLSPRQVHQKDFQTMIESALLESGLPANSLEVELTEHLLMRDSEESLEIIERVQALGVKVAIDDFGTGFSNMSYITRFRIDRLKIDQSFVSRCVDDQNSLAVTTAIIALAHSLRIDVVAEGVETPAQAAVLRDLRCDFAQGYLYARPLSLEGLRAMASETTKQSVLESI</sequence>
<evidence type="ECO:0000313" key="7">
    <source>
        <dbReference type="EMBL" id="SNT21387.1"/>
    </source>
</evidence>
<dbReference type="InterPro" id="IPR001633">
    <property type="entry name" value="EAL_dom"/>
</dbReference>
<reference evidence="7 8" key="1">
    <citation type="submission" date="2017-06" db="EMBL/GenBank/DDBJ databases">
        <authorList>
            <person name="Kim H.J."/>
            <person name="Triplett B.A."/>
        </authorList>
    </citation>
    <scope>NUCLEOTIDE SEQUENCE [LARGE SCALE GENOMIC DNA]</scope>
    <source>
        <strain evidence="7 8">DSM 18704</strain>
    </source>
</reference>
<dbReference type="AlphaFoldDB" id="A0A239KSP9"/>
<dbReference type="PROSITE" id="PS50112">
    <property type="entry name" value="PAS"/>
    <property type="match status" value="1"/>
</dbReference>
<dbReference type="Pfam" id="PF08448">
    <property type="entry name" value="PAS_4"/>
    <property type="match status" value="1"/>
</dbReference>